<evidence type="ECO:0000313" key="4">
    <source>
        <dbReference type="Proteomes" id="UP000184041"/>
    </source>
</evidence>
<feature type="domain" description="MobA/VirD2-like nuclease" evidence="1">
    <location>
        <begin position="23"/>
        <end position="164"/>
    </location>
</feature>
<dbReference type="OrthoDB" id="915634at2"/>
<proteinExistence type="predicted"/>
<feature type="domain" description="TraI-like middle" evidence="2">
    <location>
        <begin position="218"/>
        <end position="280"/>
    </location>
</feature>
<evidence type="ECO:0000259" key="2">
    <source>
        <dbReference type="Pfam" id="PF22863"/>
    </source>
</evidence>
<dbReference type="EMBL" id="FQUS01000033">
    <property type="protein sequence ID" value="SHG54134.1"/>
    <property type="molecule type" value="Genomic_DNA"/>
</dbReference>
<gene>
    <name evidence="3" type="ORF">SAMN05443144_13311</name>
</gene>
<reference evidence="3 4" key="1">
    <citation type="submission" date="2016-11" db="EMBL/GenBank/DDBJ databases">
        <authorList>
            <person name="Jaros S."/>
            <person name="Januszkiewicz K."/>
            <person name="Wedrychowicz H."/>
        </authorList>
    </citation>
    <scope>NUCLEOTIDE SEQUENCE [LARGE SCALE GENOMIC DNA]</scope>
    <source>
        <strain evidence="3 4">DSM 21986</strain>
    </source>
</reference>
<name>A0A1M5KMU7_9BACT</name>
<evidence type="ECO:0000313" key="3">
    <source>
        <dbReference type="EMBL" id="SHG54134.1"/>
    </source>
</evidence>
<sequence length="569" mass="65148">MIGSKAKSHANFSNLINYQLRLDKCEEYTTNNLYADDKKGIAEEMKLTFQLANKDRPEQEKIKTPTYHISFSWPQEDNPTKEQMLAVGQDFIKHMDLEEYQSVIAVHHDTDHKHIHVVANRVHPDDGELWQEWKWKDTPEGKKCEATHHQRVEKFERTMEKEFGWRVEPGRHFGDWEKEFDGYAPKLSEIKRAEKVEHVAGGMGMKNLDLRPVKVRAQVLKEELYNTQSFKELDEVLNKNGLWVAAKGQGAVFTDEVYSVKASSVSRGLAGPQLEERFGEDLKAYIRGREKKIDLTHGKEQFNQWGHWYKQTITECIYSESENRIAMAKGKLQKIQRYSQEFRAAQQELQDNFRSAFKNSREAYGLVGKHIEQNGYDTTIEKLVHTPEQFGEIEDKEILNDLPKSLRTIEQIQHRYGHHIQQMSKAERKEYISVQQNNVDTWQSVRNVVSQQWHQATRQTEGGRVIDKSTASMIAMSRVVKEGLKGGKVAPFTSGIEAWKQATNVLASNLKTDGGRVAVSFLKGGTKAARHAANIISNPTGGSIKIMKSIIQSAARNMDGISRQPGRGR</sequence>
<dbReference type="InterPro" id="IPR005094">
    <property type="entry name" value="Endonuclease_MobA/VirD2"/>
</dbReference>
<keyword evidence="4" id="KW-1185">Reference proteome</keyword>
<dbReference type="Pfam" id="PF22863">
    <property type="entry name" value="TraI_middle"/>
    <property type="match status" value="1"/>
</dbReference>
<dbReference type="Proteomes" id="UP000184041">
    <property type="component" value="Unassembled WGS sequence"/>
</dbReference>
<evidence type="ECO:0000259" key="1">
    <source>
        <dbReference type="Pfam" id="PF03432"/>
    </source>
</evidence>
<dbReference type="RefSeq" id="WP_073068273.1">
    <property type="nucleotide sequence ID" value="NZ_FQUS01000033.1"/>
</dbReference>
<protein>
    <submittedName>
        <fullName evidence="3">Relaxase/Mobilisation nuclease domain-containing protein</fullName>
    </submittedName>
</protein>
<dbReference type="Pfam" id="PF03432">
    <property type="entry name" value="Relaxase"/>
    <property type="match status" value="1"/>
</dbReference>
<accession>A0A1M5KMU7</accession>
<dbReference type="AlphaFoldDB" id="A0A1M5KMU7"/>
<dbReference type="InterPro" id="IPR054462">
    <property type="entry name" value="TraI_M"/>
</dbReference>
<organism evidence="3 4">
    <name type="scientific">Fodinibius roseus</name>
    <dbReference type="NCBI Taxonomy" id="1194090"/>
    <lineage>
        <taxon>Bacteria</taxon>
        <taxon>Pseudomonadati</taxon>
        <taxon>Balneolota</taxon>
        <taxon>Balneolia</taxon>
        <taxon>Balneolales</taxon>
        <taxon>Balneolaceae</taxon>
        <taxon>Fodinibius</taxon>
    </lineage>
</organism>
<dbReference type="STRING" id="1194090.SAMN05443144_13311"/>